<feature type="compositionally biased region" description="Basic and acidic residues" evidence="1">
    <location>
        <begin position="420"/>
        <end position="433"/>
    </location>
</feature>
<reference evidence="2 3" key="1">
    <citation type="submission" date="2020-07" db="EMBL/GenBank/DDBJ databases">
        <title>Genomic Encyclopedia of Type Strains, Phase IV (KMG-V): Genome sequencing to study the core and pangenomes of soil and plant-associated prokaryotes.</title>
        <authorList>
            <person name="Whitman W."/>
        </authorList>
    </citation>
    <scope>NUCLEOTIDE SEQUENCE [LARGE SCALE GENOMIC DNA]</scope>
    <source>
        <strain evidence="2 3">AN3</strain>
    </source>
</reference>
<dbReference type="Proteomes" id="UP000549052">
    <property type="component" value="Unassembled WGS sequence"/>
</dbReference>
<dbReference type="GO" id="GO:0003677">
    <property type="term" value="F:DNA binding"/>
    <property type="evidence" value="ECO:0007669"/>
    <property type="project" value="UniProtKB-KW"/>
</dbReference>
<evidence type="ECO:0000256" key="1">
    <source>
        <dbReference type="SAM" id="MobiDB-lite"/>
    </source>
</evidence>
<dbReference type="InterPro" id="IPR036388">
    <property type="entry name" value="WH-like_DNA-bd_sf"/>
</dbReference>
<dbReference type="Gene3D" id="1.10.10.10">
    <property type="entry name" value="Winged helix-like DNA-binding domain superfamily/Winged helix DNA-binding domain"/>
    <property type="match status" value="1"/>
</dbReference>
<proteinExistence type="predicted"/>
<dbReference type="EMBL" id="JACGXN010000016">
    <property type="protein sequence ID" value="MBA8881630.1"/>
    <property type="molecule type" value="Genomic_DNA"/>
</dbReference>
<keyword evidence="3" id="KW-1185">Reference proteome</keyword>
<protein>
    <submittedName>
        <fullName evidence="2">DNA-binding NarL/FixJ family response regulator</fullName>
    </submittedName>
</protein>
<comment type="caution">
    <text evidence="2">The sequence shown here is derived from an EMBL/GenBank/DDBJ whole genome shotgun (WGS) entry which is preliminary data.</text>
</comment>
<feature type="region of interest" description="Disordered" evidence="1">
    <location>
        <begin position="420"/>
        <end position="452"/>
    </location>
</feature>
<evidence type="ECO:0000313" key="3">
    <source>
        <dbReference type="Proteomes" id="UP000549052"/>
    </source>
</evidence>
<gene>
    <name evidence="2" type="ORF">FHW16_005375</name>
</gene>
<sequence>MNKTIVVIVGAIAGAKGITLYHEDGRETNLALDSWRTKQIMDKVTPYIARHEKVEIDLATFDVHAHLEQKTGGFIRFVREKVASVRQWFRPSAEDDASKNVEAFAETSVVDGHRYGVPAANPEADTIVAIIGGSKVPGIEALEKHIEHAINSGDTEGVENFMKRIASVIDKRGHSVQELLHFMQKGDLPIAKDGSIIAYKVLTNTSDHQIVDCHSRKVIQKVGSRVVMDEHLVDPSRRTQCSSGLHIARRGYLHGFSGDVIMMVKIAPEEVIAVPLGEPNKMRVAAYHIVGEIPKTVHDLLRSNQPMTKDDAASRLLADVIAGNHVGVLEEVRITGPKGDGLKITSLIENAPGIVHGVNGAAKALDDGAEKPSITVQALREAAKAAAPTVPAQVAEITTQHVQMINGDLHVDGKLIESETTKERGARLKRESRAALTKKPTPAPVKTTNAEQLSERHAKALKLHAGGMSLRKIEKELKICRKTVRRLIDKA</sequence>
<evidence type="ECO:0000313" key="2">
    <source>
        <dbReference type="EMBL" id="MBA8881630.1"/>
    </source>
</evidence>
<accession>A0A839EYS6</accession>
<dbReference type="AlphaFoldDB" id="A0A839EYS6"/>
<name>A0A839EYS6_9HYPH</name>
<dbReference type="RefSeq" id="WP_182552194.1">
    <property type="nucleotide sequence ID" value="NZ_JACGXN010000016.1"/>
</dbReference>
<organism evidence="2 3">
    <name type="scientific">Phyllobacterium myrsinacearum</name>
    <dbReference type="NCBI Taxonomy" id="28101"/>
    <lineage>
        <taxon>Bacteria</taxon>
        <taxon>Pseudomonadati</taxon>
        <taxon>Pseudomonadota</taxon>
        <taxon>Alphaproteobacteria</taxon>
        <taxon>Hyphomicrobiales</taxon>
        <taxon>Phyllobacteriaceae</taxon>
        <taxon>Phyllobacterium</taxon>
    </lineage>
</organism>
<keyword evidence="2" id="KW-0238">DNA-binding</keyword>
<feature type="compositionally biased region" description="Low complexity" evidence="1">
    <location>
        <begin position="434"/>
        <end position="448"/>
    </location>
</feature>